<feature type="active site" description="Charge relay system" evidence="7">
    <location>
        <position position="141"/>
    </location>
</feature>
<evidence type="ECO:0000256" key="8">
    <source>
        <dbReference type="PIRSR" id="PIRSR611782-2"/>
    </source>
</evidence>
<dbReference type="SUPFAM" id="SSF50156">
    <property type="entry name" value="PDZ domain-like"/>
    <property type="match status" value="2"/>
</dbReference>
<name>A0A1V5SHX2_9BACT</name>
<dbReference type="InterPro" id="IPR011782">
    <property type="entry name" value="Pept_S1C_Do"/>
</dbReference>
<dbReference type="Pfam" id="PF13365">
    <property type="entry name" value="Trypsin_2"/>
    <property type="match status" value="1"/>
</dbReference>
<dbReference type="NCBIfam" id="TIGR02037">
    <property type="entry name" value="degP_htrA_DO"/>
    <property type="match status" value="1"/>
</dbReference>
<dbReference type="PANTHER" id="PTHR22939:SF129">
    <property type="entry name" value="SERINE PROTEASE HTRA2, MITOCHONDRIAL"/>
    <property type="match status" value="1"/>
</dbReference>
<dbReference type="CDD" id="cd10839">
    <property type="entry name" value="cpPDZ1_DegP-like"/>
    <property type="match status" value="1"/>
</dbReference>
<feature type="active site" description="Charge relay system" evidence="7">
    <location>
        <position position="111"/>
    </location>
</feature>
<dbReference type="PRINTS" id="PR00834">
    <property type="entry name" value="PROTEASES2C"/>
</dbReference>
<keyword evidence="5" id="KW-0378">Hydrolase</keyword>
<evidence type="ECO:0000259" key="9">
    <source>
        <dbReference type="PROSITE" id="PS50106"/>
    </source>
</evidence>
<feature type="domain" description="PDZ" evidence="9">
    <location>
        <begin position="378"/>
        <end position="458"/>
    </location>
</feature>
<keyword evidence="3" id="KW-0732">Signal</keyword>
<dbReference type="InterPro" id="IPR009003">
    <property type="entry name" value="Peptidase_S1_PA"/>
</dbReference>
<evidence type="ECO:0000256" key="4">
    <source>
        <dbReference type="ARBA" id="ARBA00022737"/>
    </source>
</evidence>
<dbReference type="FunFam" id="2.40.10.10:FF:000001">
    <property type="entry name" value="Periplasmic serine protease DegS"/>
    <property type="match status" value="1"/>
</dbReference>
<feature type="binding site" evidence="8">
    <location>
        <begin position="216"/>
        <end position="218"/>
    </location>
    <ligand>
        <name>substrate</name>
    </ligand>
</feature>
<proteinExistence type="inferred from homology"/>
<keyword evidence="4" id="KW-0677">Repeat</keyword>
<dbReference type="Proteomes" id="UP000485569">
    <property type="component" value="Unassembled WGS sequence"/>
</dbReference>
<dbReference type="InterPro" id="IPR036034">
    <property type="entry name" value="PDZ_sf"/>
</dbReference>
<dbReference type="AlphaFoldDB" id="A0A1V5SHX2"/>
<evidence type="ECO:0000256" key="6">
    <source>
        <dbReference type="ARBA" id="ARBA00022825"/>
    </source>
</evidence>
<evidence type="ECO:0000256" key="2">
    <source>
        <dbReference type="ARBA" id="ARBA00022670"/>
    </source>
</evidence>
<dbReference type="GO" id="GO:0004252">
    <property type="term" value="F:serine-type endopeptidase activity"/>
    <property type="evidence" value="ECO:0007669"/>
    <property type="project" value="InterPro"/>
</dbReference>
<evidence type="ECO:0000313" key="10">
    <source>
        <dbReference type="EMBL" id="OQA54150.1"/>
    </source>
</evidence>
<dbReference type="SUPFAM" id="SSF50494">
    <property type="entry name" value="Trypsin-like serine proteases"/>
    <property type="match status" value="1"/>
</dbReference>
<evidence type="ECO:0000256" key="3">
    <source>
        <dbReference type="ARBA" id="ARBA00022729"/>
    </source>
</evidence>
<gene>
    <name evidence="10" type="primary">htrA_2</name>
    <name evidence="10" type="ORF">BWY41_02228</name>
</gene>
<dbReference type="InterPro" id="IPR001478">
    <property type="entry name" value="PDZ"/>
</dbReference>
<keyword evidence="2 10" id="KW-0645">Protease</keyword>
<dbReference type="EMBL" id="MWBQ01000224">
    <property type="protein sequence ID" value="OQA54150.1"/>
    <property type="molecule type" value="Genomic_DNA"/>
</dbReference>
<dbReference type="GO" id="GO:0006508">
    <property type="term" value="P:proteolysis"/>
    <property type="evidence" value="ECO:0007669"/>
    <property type="project" value="UniProtKB-KW"/>
</dbReference>
<keyword evidence="6" id="KW-0720">Serine protease</keyword>
<feature type="binding site" evidence="8">
    <location>
        <position position="141"/>
    </location>
    <ligand>
        <name>substrate</name>
    </ligand>
</feature>
<dbReference type="Gene3D" id="2.30.42.10">
    <property type="match status" value="2"/>
</dbReference>
<feature type="active site" description="Charge relay system" evidence="7">
    <location>
        <position position="218"/>
    </location>
</feature>
<comment type="similarity">
    <text evidence="1">Belongs to the peptidase S1C family.</text>
</comment>
<dbReference type="PROSITE" id="PS50106">
    <property type="entry name" value="PDZ"/>
    <property type="match status" value="2"/>
</dbReference>
<feature type="domain" description="PDZ" evidence="9">
    <location>
        <begin position="259"/>
        <end position="350"/>
    </location>
</feature>
<accession>A0A1V5SHX2</accession>
<sequence>MNRKIKFEFLLCFSVLILFLLTGWVQAVNSIIPEETNLVADIVEKVGPSVVYVDTLSYKTYRNPLSPFFNDPFFRDFFDIFPQPEERRIPQKGLGSGFIFRSDGYILTNEHVIQGAEQIKVTLKDGREFDGKVIGSDPLTDIAIIKVDATDLPALPLGDSDRARVGEWMIAIGNPYGLSHTVTVGVLSAKGRPIYSGDSGREYENFLQTDAAINPGNSGGPLLNIKGEVIGINTAILPYAQGVGFAIPINMAKSLLDPLIETGKVVRSWVGIYLQDITPDMIQQFGLNEPKGALIADVVPNSPASRAGIQRGDIILKVDDEEIVNAAVFHAAIQDKKPGIQLTLSVWRDNQAKEITVILEELVTEGGVESALSPDLQFGFEVGEITSELTRKYNLRTKSGVVIIRIDSQEIIETGYLREGDVILQLNRQTIRDLQGWNAALTMVEPGDTIILLVNRRGRTFFVPVEVKSSSLLVP</sequence>
<protein>
    <submittedName>
        <fullName evidence="10">Putative serine protease HtrA</fullName>
    </submittedName>
</protein>
<organism evidence="10">
    <name type="scientific">Candidatus Atribacter allofermentans</name>
    <dbReference type="NCBI Taxonomy" id="1852833"/>
    <lineage>
        <taxon>Bacteria</taxon>
        <taxon>Pseudomonadati</taxon>
        <taxon>Atribacterota</taxon>
        <taxon>Atribacteria</taxon>
        <taxon>Atribacterales</taxon>
        <taxon>Atribacteraceae</taxon>
        <taxon>Atribacter</taxon>
    </lineage>
</organism>
<comment type="caution">
    <text evidence="10">The sequence shown here is derived from an EMBL/GenBank/DDBJ whole genome shotgun (WGS) entry which is preliminary data.</text>
</comment>
<feature type="binding site" evidence="8">
    <location>
        <position position="111"/>
    </location>
    <ligand>
        <name>substrate</name>
    </ligand>
</feature>
<evidence type="ECO:0000256" key="5">
    <source>
        <dbReference type="ARBA" id="ARBA00022801"/>
    </source>
</evidence>
<dbReference type="Pfam" id="PF13180">
    <property type="entry name" value="PDZ_2"/>
    <property type="match status" value="2"/>
</dbReference>
<reference evidence="10" key="1">
    <citation type="submission" date="2017-02" db="EMBL/GenBank/DDBJ databases">
        <title>Delving into the versatile metabolic prowess of the omnipresent phylum Bacteroidetes.</title>
        <authorList>
            <person name="Nobu M.K."/>
            <person name="Mei R."/>
            <person name="Narihiro T."/>
            <person name="Kuroda K."/>
            <person name="Liu W.-T."/>
        </authorList>
    </citation>
    <scope>NUCLEOTIDE SEQUENCE</scope>
    <source>
        <strain evidence="10">ADurb.Bin276</strain>
    </source>
</reference>
<dbReference type="InterPro" id="IPR001940">
    <property type="entry name" value="Peptidase_S1C"/>
</dbReference>
<evidence type="ECO:0000256" key="1">
    <source>
        <dbReference type="ARBA" id="ARBA00010541"/>
    </source>
</evidence>
<evidence type="ECO:0000256" key="7">
    <source>
        <dbReference type="PIRSR" id="PIRSR611782-1"/>
    </source>
</evidence>
<dbReference type="Gene3D" id="2.40.10.120">
    <property type="match status" value="1"/>
</dbReference>
<dbReference type="SMART" id="SM00228">
    <property type="entry name" value="PDZ"/>
    <property type="match status" value="2"/>
</dbReference>
<dbReference type="PANTHER" id="PTHR22939">
    <property type="entry name" value="SERINE PROTEASE FAMILY S1C HTRA-RELATED"/>
    <property type="match status" value="1"/>
</dbReference>